<dbReference type="eggNOG" id="COG0778">
    <property type="taxonomic scope" value="Bacteria"/>
</dbReference>
<dbReference type="InterPro" id="IPR029479">
    <property type="entry name" value="Nitroreductase"/>
</dbReference>
<feature type="domain" description="Nitroreductase" evidence="3">
    <location>
        <begin position="23"/>
        <end position="200"/>
    </location>
</feature>
<dbReference type="Pfam" id="PF00881">
    <property type="entry name" value="Nitroreductase"/>
    <property type="match status" value="1"/>
</dbReference>
<dbReference type="STRING" id="1114972.FD35_GL001648"/>
<dbReference type="GO" id="GO:0016491">
    <property type="term" value="F:oxidoreductase activity"/>
    <property type="evidence" value="ECO:0007669"/>
    <property type="project" value="UniProtKB-KW"/>
</dbReference>
<keyword evidence="2" id="KW-0560">Oxidoreductase</keyword>
<accession>A0A0R1RQH7</accession>
<reference evidence="4 5" key="1">
    <citation type="journal article" date="2015" name="Genome Announc.">
        <title>Expanding the biotechnology potential of lactobacilli through comparative genomics of 213 strains and associated genera.</title>
        <authorList>
            <person name="Sun Z."/>
            <person name="Harris H.M."/>
            <person name="McCann A."/>
            <person name="Guo C."/>
            <person name="Argimon S."/>
            <person name="Zhang W."/>
            <person name="Yang X."/>
            <person name="Jeffery I.B."/>
            <person name="Cooney J.C."/>
            <person name="Kagawa T.F."/>
            <person name="Liu W."/>
            <person name="Song Y."/>
            <person name="Salvetti E."/>
            <person name="Wrobel A."/>
            <person name="Rasinkangas P."/>
            <person name="Parkhill J."/>
            <person name="Rea M.C."/>
            <person name="O'Sullivan O."/>
            <person name="Ritari J."/>
            <person name="Douillard F.P."/>
            <person name="Paul Ross R."/>
            <person name="Yang R."/>
            <person name="Briner A.E."/>
            <person name="Felis G.E."/>
            <person name="de Vos W.M."/>
            <person name="Barrangou R."/>
            <person name="Klaenhammer T.R."/>
            <person name="Caufield P.W."/>
            <person name="Cui Y."/>
            <person name="Zhang H."/>
            <person name="O'Toole P.W."/>
        </authorList>
    </citation>
    <scope>NUCLEOTIDE SEQUENCE [LARGE SCALE GENOMIC DNA]</scope>
    <source>
        <strain evidence="4 5">DSM 15814</strain>
    </source>
</reference>
<comment type="similarity">
    <text evidence="1">Belongs to the nitroreductase family.</text>
</comment>
<protein>
    <submittedName>
        <fullName evidence="4">NAD(P)H nitroreductase</fullName>
    </submittedName>
</protein>
<evidence type="ECO:0000313" key="4">
    <source>
        <dbReference type="EMBL" id="KRL56554.1"/>
    </source>
</evidence>
<gene>
    <name evidence="4" type="ORF">FD35_GL001648</name>
</gene>
<dbReference type="PATRIC" id="fig|1114972.6.peg.1674"/>
<dbReference type="PANTHER" id="PTHR43673">
    <property type="entry name" value="NAD(P)H NITROREDUCTASE YDGI-RELATED"/>
    <property type="match status" value="1"/>
</dbReference>
<evidence type="ECO:0000259" key="3">
    <source>
        <dbReference type="Pfam" id="PF00881"/>
    </source>
</evidence>
<dbReference type="PANTHER" id="PTHR43673:SF10">
    <property type="entry name" value="NADH DEHYDROGENASE_NAD(P)H NITROREDUCTASE XCC3605-RELATED"/>
    <property type="match status" value="1"/>
</dbReference>
<keyword evidence="5" id="KW-1185">Reference proteome</keyword>
<proteinExistence type="inferred from homology"/>
<evidence type="ECO:0000313" key="5">
    <source>
        <dbReference type="Proteomes" id="UP000051999"/>
    </source>
</evidence>
<dbReference type="CDD" id="cd02137">
    <property type="entry name" value="MhqN-like"/>
    <property type="match status" value="1"/>
</dbReference>
<dbReference type="AlphaFoldDB" id="A0A0R1RQH7"/>
<organism evidence="4 5">
    <name type="scientific">Furfurilactobacillus rossiae DSM 15814</name>
    <dbReference type="NCBI Taxonomy" id="1114972"/>
    <lineage>
        <taxon>Bacteria</taxon>
        <taxon>Bacillati</taxon>
        <taxon>Bacillota</taxon>
        <taxon>Bacilli</taxon>
        <taxon>Lactobacillales</taxon>
        <taxon>Lactobacillaceae</taxon>
        <taxon>Furfurilactobacillus</taxon>
    </lineage>
</organism>
<name>A0A0R1RQH7_9LACO</name>
<dbReference type="InterPro" id="IPR000415">
    <property type="entry name" value="Nitroreductase-like"/>
</dbReference>
<dbReference type="Proteomes" id="UP000051999">
    <property type="component" value="Unassembled WGS sequence"/>
</dbReference>
<dbReference type="EMBL" id="AZFF01000003">
    <property type="protein sequence ID" value="KRL56554.1"/>
    <property type="molecule type" value="Genomic_DNA"/>
</dbReference>
<evidence type="ECO:0000256" key="1">
    <source>
        <dbReference type="ARBA" id="ARBA00007118"/>
    </source>
</evidence>
<comment type="caution">
    <text evidence="4">The sequence shown here is derived from an EMBL/GenBank/DDBJ whole genome shotgun (WGS) entry which is preliminary data.</text>
</comment>
<sequence length="222" mass="24952">MMMSEATETKKLVNNDFSNVMFDRHSVRNFDPSVKISRDELQKMISEATSAPSACNLQSWHFVVIDTPEAKEKLKSAAMKFNYPQIDSSSAIIFIAGDTQSHEVYRDVWTKVYKDSKIDKARLDQILGTFLPLYENASRDFLTLDATIDGSVVGMQLLLIARAHGYDANAWSGYDFEKIIPAVGLDPKRFVPVMAVAVGKADKSKDILHTDRYDAKTLTDFL</sequence>
<dbReference type="Gene3D" id="3.40.109.10">
    <property type="entry name" value="NADH Oxidase"/>
    <property type="match status" value="1"/>
</dbReference>
<dbReference type="SUPFAM" id="SSF55469">
    <property type="entry name" value="FMN-dependent nitroreductase-like"/>
    <property type="match status" value="1"/>
</dbReference>
<evidence type="ECO:0000256" key="2">
    <source>
        <dbReference type="ARBA" id="ARBA00023002"/>
    </source>
</evidence>